<reference evidence="1 2" key="1">
    <citation type="submission" date="2018-11" db="EMBL/GenBank/DDBJ databases">
        <title>Sequencing the genomes of 1000 actinobacteria strains.</title>
        <authorList>
            <person name="Klenk H.-P."/>
        </authorList>
    </citation>
    <scope>NUCLEOTIDE SEQUENCE [LARGE SCALE GENOMIC DNA]</scope>
    <source>
        <strain evidence="1 2">DSM 15700</strain>
    </source>
</reference>
<gene>
    <name evidence="1" type="ORF">EDD34_2594</name>
</gene>
<dbReference type="RefSeq" id="WP_211341578.1">
    <property type="nucleotide sequence ID" value="NZ_RKQZ01000001.1"/>
</dbReference>
<sequence>MTESYESPSGAGLAPEAVVERALTVLDGLDELPPAEHVQRYEQVHEALRAHLSGDA</sequence>
<dbReference type="AlphaFoldDB" id="A0A3N4YRE9"/>
<evidence type="ECO:0000313" key="1">
    <source>
        <dbReference type="EMBL" id="RPF21954.1"/>
    </source>
</evidence>
<comment type="caution">
    <text evidence="1">The sequence shown here is derived from an EMBL/GenBank/DDBJ whole genome shotgun (WGS) entry which is preliminary data.</text>
</comment>
<accession>A0A3N4YRE9</accession>
<protein>
    <submittedName>
        <fullName evidence="1">Uncharacterized protein</fullName>
    </submittedName>
</protein>
<keyword evidence="2" id="KW-1185">Reference proteome</keyword>
<proteinExistence type="predicted"/>
<evidence type="ECO:0000313" key="2">
    <source>
        <dbReference type="Proteomes" id="UP000280501"/>
    </source>
</evidence>
<organism evidence="1 2">
    <name type="scientific">Myceligenerans xiligouense</name>
    <dbReference type="NCBI Taxonomy" id="253184"/>
    <lineage>
        <taxon>Bacteria</taxon>
        <taxon>Bacillati</taxon>
        <taxon>Actinomycetota</taxon>
        <taxon>Actinomycetes</taxon>
        <taxon>Micrococcales</taxon>
        <taxon>Promicromonosporaceae</taxon>
        <taxon>Myceligenerans</taxon>
    </lineage>
</organism>
<dbReference type="EMBL" id="RKQZ01000001">
    <property type="protein sequence ID" value="RPF21954.1"/>
    <property type="molecule type" value="Genomic_DNA"/>
</dbReference>
<name>A0A3N4YRE9_9MICO</name>
<dbReference type="Proteomes" id="UP000280501">
    <property type="component" value="Unassembled WGS sequence"/>
</dbReference>